<proteinExistence type="predicted"/>
<evidence type="ECO:0000256" key="1">
    <source>
        <dbReference type="SAM" id="Phobius"/>
    </source>
</evidence>
<dbReference type="AlphaFoldDB" id="A0A928Z2R4"/>
<evidence type="ECO:0000313" key="3">
    <source>
        <dbReference type="Proteomes" id="UP000625316"/>
    </source>
</evidence>
<keyword evidence="1" id="KW-0812">Transmembrane</keyword>
<comment type="caution">
    <text evidence="2">The sequence shown here is derived from an EMBL/GenBank/DDBJ whole genome shotgun (WGS) entry which is preliminary data.</text>
</comment>
<protein>
    <submittedName>
        <fullName evidence="2">Uncharacterized protein</fullName>
    </submittedName>
</protein>
<name>A0A928Z2R4_9CYAN</name>
<reference evidence="2" key="1">
    <citation type="submission" date="2020-10" db="EMBL/GenBank/DDBJ databases">
        <authorList>
            <person name="Castelo-Branco R."/>
            <person name="Eusebio N."/>
            <person name="Adriana R."/>
            <person name="Vieira A."/>
            <person name="Brugerolle De Fraissinette N."/>
            <person name="Rezende De Castro R."/>
            <person name="Schneider M.P."/>
            <person name="Vasconcelos V."/>
            <person name="Leao P.N."/>
        </authorList>
    </citation>
    <scope>NUCLEOTIDE SEQUENCE</scope>
    <source>
        <strain evidence="2">LEGE 11480</strain>
    </source>
</reference>
<keyword evidence="3" id="KW-1185">Reference proteome</keyword>
<dbReference type="Proteomes" id="UP000625316">
    <property type="component" value="Unassembled WGS sequence"/>
</dbReference>
<keyword evidence="1" id="KW-1133">Transmembrane helix</keyword>
<gene>
    <name evidence="2" type="ORF">IQ266_06065</name>
</gene>
<feature type="transmembrane region" description="Helical" evidence="1">
    <location>
        <begin position="48"/>
        <end position="70"/>
    </location>
</feature>
<evidence type="ECO:0000313" key="2">
    <source>
        <dbReference type="EMBL" id="MBE9029327.1"/>
    </source>
</evidence>
<keyword evidence="1" id="KW-0472">Membrane</keyword>
<accession>A0A928Z2R4</accession>
<dbReference type="EMBL" id="JADEXQ010000014">
    <property type="protein sequence ID" value="MBE9029327.1"/>
    <property type="molecule type" value="Genomic_DNA"/>
</dbReference>
<feature type="transmembrane region" description="Helical" evidence="1">
    <location>
        <begin position="118"/>
        <end position="137"/>
    </location>
</feature>
<organism evidence="2 3">
    <name type="scientific">Romeriopsis navalis LEGE 11480</name>
    <dbReference type="NCBI Taxonomy" id="2777977"/>
    <lineage>
        <taxon>Bacteria</taxon>
        <taxon>Bacillati</taxon>
        <taxon>Cyanobacteriota</taxon>
        <taxon>Cyanophyceae</taxon>
        <taxon>Leptolyngbyales</taxon>
        <taxon>Leptolyngbyaceae</taxon>
        <taxon>Romeriopsis</taxon>
        <taxon>Romeriopsis navalis</taxon>
    </lineage>
</organism>
<feature type="transmembrane region" description="Helical" evidence="1">
    <location>
        <begin position="20"/>
        <end position="42"/>
    </location>
</feature>
<sequence>MGNKDANANQHTVREAKSSLRVAIWSVAWGGAVALGAAAAVYLPAPKLLVGIAALMIYSGISLGTIRAYIRWLKVLDEMQRRIQLETMAMTLGALWIAFGGLLILNAAEIIYIDRWEVSLLVVLASLGMSVGSLRMLKS</sequence>
<dbReference type="RefSeq" id="WP_264324147.1">
    <property type="nucleotide sequence ID" value="NZ_JADEXQ010000014.1"/>
</dbReference>
<feature type="transmembrane region" description="Helical" evidence="1">
    <location>
        <begin position="91"/>
        <end position="112"/>
    </location>
</feature>